<dbReference type="OrthoDB" id="10439216at2759"/>
<dbReference type="EMBL" id="KQ257453">
    <property type="protein sequence ID" value="KND02443.1"/>
    <property type="molecule type" value="Genomic_DNA"/>
</dbReference>
<feature type="transmembrane region" description="Helical" evidence="1">
    <location>
        <begin position="49"/>
        <end position="73"/>
    </location>
</feature>
<keyword evidence="1" id="KW-0472">Membrane</keyword>
<dbReference type="RefSeq" id="XP_016610482.1">
    <property type="nucleotide sequence ID" value="XM_016751193.1"/>
</dbReference>
<gene>
    <name evidence="2" type="ORF">SPPG_02908</name>
</gene>
<protein>
    <submittedName>
        <fullName evidence="2">Uncharacterized protein</fullName>
    </submittedName>
</protein>
<dbReference type="Proteomes" id="UP000053201">
    <property type="component" value="Unassembled WGS sequence"/>
</dbReference>
<evidence type="ECO:0000256" key="1">
    <source>
        <dbReference type="SAM" id="Phobius"/>
    </source>
</evidence>
<evidence type="ECO:0000313" key="3">
    <source>
        <dbReference type="Proteomes" id="UP000053201"/>
    </source>
</evidence>
<dbReference type="GeneID" id="27686461"/>
<dbReference type="AlphaFoldDB" id="A0A0L0HN01"/>
<feature type="transmembrane region" description="Helical" evidence="1">
    <location>
        <begin position="150"/>
        <end position="172"/>
    </location>
</feature>
<sequence length="180" mass="19023">MNATEIYACLNDVGVQAQVTSIVTSQVTAQVTAQIVPVAMAAAQQAGEAFGGAGVITGVSIPLIAGNLFISLWRIFTNKRNIRAYVLLAGAMGSIVGLIALLFGVLQFYGRTVPVSAAGLIGFVIQLVCVNVAGTFRFAVPLRQDLYRRIFISVSIAYAIAVGVAVIAKGLIEMRSWAWM</sequence>
<feature type="transmembrane region" description="Helical" evidence="1">
    <location>
        <begin position="115"/>
        <end position="138"/>
    </location>
</feature>
<proteinExistence type="predicted"/>
<accession>A0A0L0HN01</accession>
<keyword evidence="1" id="KW-1133">Transmembrane helix</keyword>
<dbReference type="VEuPathDB" id="FungiDB:SPPG_02908"/>
<reference evidence="2 3" key="1">
    <citation type="submission" date="2009-08" db="EMBL/GenBank/DDBJ databases">
        <title>The Genome Sequence of Spizellomyces punctatus strain DAOM BR117.</title>
        <authorList>
            <consortium name="The Broad Institute Genome Sequencing Platform"/>
            <person name="Russ C."/>
            <person name="Cuomo C."/>
            <person name="Shea T."/>
            <person name="Young S.K."/>
            <person name="Zeng Q."/>
            <person name="Koehrsen M."/>
            <person name="Haas B."/>
            <person name="Borodovsky M."/>
            <person name="Guigo R."/>
            <person name="Alvarado L."/>
            <person name="Berlin A."/>
            <person name="Bochicchio J."/>
            <person name="Borenstein D."/>
            <person name="Chapman S."/>
            <person name="Chen Z."/>
            <person name="Engels R."/>
            <person name="Freedman E."/>
            <person name="Gellesch M."/>
            <person name="Goldberg J."/>
            <person name="Griggs A."/>
            <person name="Gujja S."/>
            <person name="Heiman D."/>
            <person name="Hepburn T."/>
            <person name="Howarth C."/>
            <person name="Jen D."/>
            <person name="Larson L."/>
            <person name="Lewis B."/>
            <person name="Mehta T."/>
            <person name="Park D."/>
            <person name="Pearson M."/>
            <person name="Roberts A."/>
            <person name="Saif S."/>
            <person name="Shenoy N."/>
            <person name="Sisk P."/>
            <person name="Stolte C."/>
            <person name="Sykes S."/>
            <person name="Thomson T."/>
            <person name="Walk T."/>
            <person name="White J."/>
            <person name="Yandava C."/>
            <person name="Burger G."/>
            <person name="Gray M.W."/>
            <person name="Holland P.W.H."/>
            <person name="King N."/>
            <person name="Lang F.B.F."/>
            <person name="Roger A.J."/>
            <person name="Ruiz-Trillo I."/>
            <person name="Lander E."/>
            <person name="Nusbaum C."/>
        </authorList>
    </citation>
    <scope>NUCLEOTIDE SEQUENCE [LARGE SCALE GENOMIC DNA]</scope>
    <source>
        <strain evidence="2 3">DAOM BR117</strain>
    </source>
</reference>
<evidence type="ECO:0000313" key="2">
    <source>
        <dbReference type="EMBL" id="KND02443.1"/>
    </source>
</evidence>
<keyword evidence="3" id="KW-1185">Reference proteome</keyword>
<organism evidence="2 3">
    <name type="scientific">Spizellomyces punctatus (strain DAOM BR117)</name>
    <dbReference type="NCBI Taxonomy" id="645134"/>
    <lineage>
        <taxon>Eukaryota</taxon>
        <taxon>Fungi</taxon>
        <taxon>Fungi incertae sedis</taxon>
        <taxon>Chytridiomycota</taxon>
        <taxon>Chytridiomycota incertae sedis</taxon>
        <taxon>Chytridiomycetes</taxon>
        <taxon>Spizellomycetales</taxon>
        <taxon>Spizellomycetaceae</taxon>
        <taxon>Spizellomyces</taxon>
    </lineage>
</organism>
<name>A0A0L0HN01_SPIPD</name>
<dbReference type="InParanoid" id="A0A0L0HN01"/>
<keyword evidence="1" id="KW-0812">Transmembrane</keyword>
<feature type="transmembrane region" description="Helical" evidence="1">
    <location>
        <begin position="85"/>
        <end position="109"/>
    </location>
</feature>